<dbReference type="OrthoDB" id="2792107at2759"/>
<gene>
    <name evidence="2" type="ORF">PHLCEN_2v7048</name>
</gene>
<organism evidence="2 3">
    <name type="scientific">Hermanssonia centrifuga</name>
    <dbReference type="NCBI Taxonomy" id="98765"/>
    <lineage>
        <taxon>Eukaryota</taxon>
        <taxon>Fungi</taxon>
        <taxon>Dikarya</taxon>
        <taxon>Basidiomycota</taxon>
        <taxon>Agaricomycotina</taxon>
        <taxon>Agaricomycetes</taxon>
        <taxon>Polyporales</taxon>
        <taxon>Meruliaceae</taxon>
        <taxon>Hermanssonia</taxon>
    </lineage>
</organism>
<dbReference type="Gene3D" id="1.20.910.10">
    <property type="entry name" value="Heme oxygenase-like"/>
    <property type="match status" value="1"/>
</dbReference>
<dbReference type="SUPFAM" id="SSF48613">
    <property type="entry name" value="Heme oxygenase-like"/>
    <property type="match status" value="1"/>
</dbReference>
<evidence type="ECO:0000313" key="3">
    <source>
        <dbReference type="Proteomes" id="UP000186601"/>
    </source>
</evidence>
<dbReference type="Proteomes" id="UP000186601">
    <property type="component" value="Unassembled WGS sequence"/>
</dbReference>
<evidence type="ECO:0000313" key="2">
    <source>
        <dbReference type="EMBL" id="PSR79403.1"/>
    </source>
</evidence>
<reference evidence="2 3" key="1">
    <citation type="submission" date="2018-02" db="EMBL/GenBank/DDBJ databases">
        <title>Genome sequence of the basidiomycete white-rot fungus Phlebia centrifuga.</title>
        <authorList>
            <person name="Granchi Z."/>
            <person name="Peng M."/>
            <person name="de Vries R.P."/>
            <person name="Hilden K."/>
            <person name="Makela M.R."/>
            <person name="Grigoriev I."/>
            <person name="Riley R."/>
        </authorList>
    </citation>
    <scope>NUCLEOTIDE SEQUENCE [LARGE SCALE GENOMIC DNA]</scope>
    <source>
        <strain evidence="2 3">FBCC195</strain>
    </source>
</reference>
<keyword evidence="3" id="KW-1185">Reference proteome</keyword>
<comment type="caution">
    <text evidence="2">The sequence shown here is derived from an EMBL/GenBank/DDBJ whole genome shotgun (WGS) entry which is preliminary data.</text>
</comment>
<dbReference type="STRING" id="98765.A0A2R6NXN1"/>
<protein>
    <recommendedName>
        <fullName evidence="1">Thiaminase-2/PQQC domain-containing protein</fullName>
    </recommendedName>
</protein>
<dbReference type="GO" id="GO:0006772">
    <property type="term" value="P:thiamine metabolic process"/>
    <property type="evidence" value="ECO:0007669"/>
    <property type="project" value="UniProtKB-ARBA"/>
</dbReference>
<dbReference type="AlphaFoldDB" id="A0A2R6NXN1"/>
<accession>A0A2R6NXN1</accession>
<proteinExistence type="predicted"/>
<feature type="domain" description="Thiaminase-2/PQQC" evidence="1">
    <location>
        <begin position="44"/>
        <end position="170"/>
    </location>
</feature>
<name>A0A2R6NXN1_9APHY</name>
<sequence length="176" mass="19683">MVYDTNRASKAANTADFDTSVDKVSSGAEYAKDMLTTCTVPPPNGVGIVDSKVLQATPTEALTSYTDFQINTAIDTTWVLALVAMVPCIQAYYDIAVDLKDNSVHKDTIWYNLWAVENAKYEQSTINQKVLIILKEFFIQNFDAWKDHYAEATRIFRRAVQGEIDLWATAEDPGDV</sequence>
<dbReference type="InterPro" id="IPR004305">
    <property type="entry name" value="Thiaminase-2/PQQC"/>
</dbReference>
<dbReference type="Pfam" id="PF03070">
    <property type="entry name" value="TENA_THI-4"/>
    <property type="match status" value="1"/>
</dbReference>
<evidence type="ECO:0000259" key="1">
    <source>
        <dbReference type="Pfam" id="PF03070"/>
    </source>
</evidence>
<dbReference type="InterPro" id="IPR016084">
    <property type="entry name" value="Haem_Oase-like_multi-hlx"/>
</dbReference>
<dbReference type="EMBL" id="MLYV02000696">
    <property type="protein sequence ID" value="PSR79403.1"/>
    <property type="molecule type" value="Genomic_DNA"/>
</dbReference>